<keyword evidence="3" id="KW-1185">Reference proteome</keyword>
<feature type="region of interest" description="Disordered" evidence="1">
    <location>
        <begin position="1"/>
        <end position="30"/>
    </location>
</feature>
<reference evidence="2 3" key="1">
    <citation type="journal article" date="2019" name="Sci. Rep.">
        <title>Orb-weaving spider Araneus ventricosus genome elucidates the spidroin gene catalogue.</title>
        <authorList>
            <person name="Kono N."/>
            <person name="Nakamura H."/>
            <person name="Ohtoshi R."/>
            <person name="Moran D.A.P."/>
            <person name="Shinohara A."/>
            <person name="Yoshida Y."/>
            <person name="Fujiwara M."/>
            <person name="Mori M."/>
            <person name="Tomita M."/>
            <person name="Arakawa K."/>
        </authorList>
    </citation>
    <scope>NUCLEOTIDE SEQUENCE [LARGE SCALE GENOMIC DNA]</scope>
</reference>
<protein>
    <submittedName>
        <fullName evidence="2">Uncharacterized protein</fullName>
    </submittedName>
</protein>
<proteinExistence type="predicted"/>
<dbReference type="Proteomes" id="UP000499080">
    <property type="component" value="Unassembled WGS sequence"/>
</dbReference>
<organism evidence="2 3">
    <name type="scientific">Araneus ventricosus</name>
    <name type="common">Orbweaver spider</name>
    <name type="synonym">Epeira ventricosa</name>
    <dbReference type="NCBI Taxonomy" id="182803"/>
    <lineage>
        <taxon>Eukaryota</taxon>
        <taxon>Metazoa</taxon>
        <taxon>Ecdysozoa</taxon>
        <taxon>Arthropoda</taxon>
        <taxon>Chelicerata</taxon>
        <taxon>Arachnida</taxon>
        <taxon>Araneae</taxon>
        <taxon>Araneomorphae</taxon>
        <taxon>Entelegynae</taxon>
        <taxon>Araneoidea</taxon>
        <taxon>Araneidae</taxon>
        <taxon>Araneus</taxon>
    </lineage>
</organism>
<sequence length="103" mass="12174">MDLIIWNRGQITKTTPEPAPPSSDFRTTPAGGRLTRDVRLNVDHAHIHSGFSIEPSFEPGILRPRNRNFIIRPPWSWKYCEKAEFLIEERNFHCEKRFHETKF</sequence>
<name>A0A4Y2E066_ARAVE</name>
<evidence type="ECO:0000313" key="3">
    <source>
        <dbReference type="Proteomes" id="UP000499080"/>
    </source>
</evidence>
<evidence type="ECO:0000256" key="1">
    <source>
        <dbReference type="SAM" id="MobiDB-lite"/>
    </source>
</evidence>
<gene>
    <name evidence="2" type="ORF">AVEN_221507_1</name>
</gene>
<dbReference type="AlphaFoldDB" id="A0A4Y2E066"/>
<accession>A0A4Y2E066</accession>
<comment type="caution">
    <text evidence="2">The sequence shown here is derived from an EMBL/GenBank/DDBJ whole genome shotgun (WGS) entry which is preliminary data.</text>
</comment>
<evidence type="ECO:0000313" key="2">
    <source>
        <dbReference type="EMBL" id="GBM22442.1"/>
    </source>
</evidence>
<dbReference type="EMBL" id="BGPR01000480">
    <property type="protein sequence ID" value="GBM22442.1"/>
    <property type="molecule type" value="Genomic_DNA"/>
</dbReference>